<comment type="caution">
    <text evidence="1">The sequence shown here is derived from an EMBL/GenBank/DDBJ whole genome shotgun (WGS) entry which is preliminary data.</text>
</comment>
<reference evidence="1 2" key="1">
    <citation type="journal article" date="2023" name="Sci. Data">
        <title>Genome assembly of the Korean intertidal mud-creeper Batillaria attramentaria.</title>
        <authorList>
            <person name="Patra A.K."/>
            <person name="Ho P.T."/>
            <person name="Jun S."/>
            <person name="Lee S.J."/>
            <person name="Kim Y."/>
            <person name="Won Y.J."/>
        </authorList>
    </citation>
    <scope>NUCLEOTIDE SEQUENCE [LARGE SCALE GENOMIC DNA]</scope>
    <source>
        <strain evidence="1">Wonlab-2016</strain>
    </source>
</reference>
<protein>
    <submittedName>
        <fullName evidence="1">Uncharacterized protein</fullName>
    </submittedName>
</protein>
<gene>
    <name evidence="1" type="ORF">BaRGS_00003401</name>
</gene>
<evidence type="ECO:0000313" key="1">
    <source>
        <dbReference type="EMBL" id="KAK7505239.1"/>
    </source>
</evidence>
<name>A0ABD0M1P7_9CAEN</name>
<dbReference type="Proteomes" id="UP001519460">
    <property type="component" value="Unassembled WGS sequence"/>
</dbReference>
<accession>A0ABD0M1P7</accession>
<dbReference type="EMBL" id="JACVVK020000011">
    <property type="protein sequence ID" value="KAK7505239.1"/>
    <property type="molecule type" value="Genomic_DNA"/>
</dbReference>
<evidence type="ECO:0000313" key="2">
    <source>
        <dbReference type="Proteomes" id="UP001519460"/>
    </source>
</evidence>
<dbReference type="AlphaFoldDB" id="A0ABD0M1P7"/>
<organism evidence="1 2">
    <name type="scientific">Batillaria attramentaria</name>
    <dbReference type="NCBI Taxonomy" id="370345"/>
    <lineage>
        <taxon>Eukaryota</taxon>
        <taxon>Metazoa</taxon>
        <taxon>Spiralia</taxon>
        <taxon>Lophotrochozoa</taxon>
        <taxon>Mollusca</taxon>
        <taxon>Gastropoda</taxon>
        <taxon>Caenogastropoda</taxon>
        <taxon>Sorbeoconcha</taxon>
        <taxon>Cerithioidea</taxon>
        <taxon>Batillariidae</taxon>
        <taxon>Batillaria</taxon>
    </lineage>
</organism>
<keyword evidence="2" id="KW-1185">Reference proteome</keyword>
<proteinExistence type="predicted"/>
<sequence>MVTATTDFYPPTASVYPHPLRRLMPGEGTACRVSSFLARSASVPVVARAIEAPRSDSAKRQGHCCATGLERQGCNSKETTTAELLLARLCTVITERGEVYFTGGSLGGKTHKTKTTALRRFEWTNE</sequence>